<dbReference type="Proteomes" id="UP000615755">
    <property type="component" value="Unassembled WGS sequence"/>
</dbReference>
<evidence type="ECO:0000313" key="1">
    <source>
        <dbReference type="EMBL" id="MBE0370997.1"/>
    </source>
</evidence>
<accession>A0ABR9EJW4</accession>
<name>A0ABR9EJW4_9GAMM</name>
<sequence length="51" mass="6004">METAKFSYVVFQHNKRIKNDVKRLADAHSSLILAKHYPHFMRALGLPWSCF</sequence>
<evidence type="ECO:0000313" key="2">
    <source>
        <dbReference type="Proteomes" id="UP000615755"/>
    </source>
</evidence>
<organism evidence="1 2">
    <name type="scientific">Pseudoalteromonas aurantia 208</name>
    <dbReference type="NCBI Taxonomy" id="1314867"/>
    <lineage>
        <taxon>Bacteria</taxon>
        <taxon>Pseudomonadati</taxon>
        <taxon>Pseudomonadota</taxon>
        <taxon>Gammaproteobacteria</taxon>
        <taxon>Alteromonadales</taxon>
        <taxon>Pseudoalteromonadaceae</taxon>
        <taxon>Pseudoalteromonas</taxon>
    </lineage>
</organism>
<keyword evidence="2" id="KW-1185">Reference proteome</keyword>
<proteinExistence type="predicted"/>
<reference evidence="1 2" key="1">
    <citation type="submission" date="2015-03" db="EMBL/GenBank/DDBJ databases">
        <title>Genome sequence of Pseudoalteromonas aurantia.</title>
        <authorList>
            <person name="Xie B.-B."/>
            <person name="Rong J.-C."/>
            <person name="Qin Q.-L."/>
            <person name="Zhang Y.-Z."/>
        </authorList>
    </citation>
    <scope>NUCLEOTIDE SEQUENCE [LARGE SCALE GENOMIC DNA]</scope>
    <source>
        <strain evidence="1 2">208</strain>
    </source>
</reference>
<evidence type="ECO:0008006" key="3">
    <source>
        <dbReference type="Google" id="ProtNLM"/>
    </source>
</evidence>
<dbReference type="EMBL" id="AQGV01000015">
    <property type="protein sequence ID" value="MBE0370997.1"/>
    <property type="molecule type" value="Genomic_DNA"/>
</dbReference>
<protein>
    <recommendedName>
        <fullName evidence="3">Orphan protein</fullName>
    </recommendedName>
</protein>
<gene>
    <name evidence="1" type="ORF">PAUR_b1150</name>
</gene>
<comment type="caution">
    <text evidence="1">The sequence shown here is derived from an EMBL/GenBank/DDBJ whole genome shotgun (WGS) entry which is preliminary data.</text>
</comment>